<evidence type="ECO:0000256" key="1">
    <source>
        <dbReference type="SAM" id="Coils"/>
    </source>
</evidence>
<dbReference type="CDD" id="cd00293">
    <property type="entry name" value="USP-like"/>
    <property type="match status" value="1"/>
</dbReference>
<dbReference type="SUPFAM" id="SSF52402">
    <property type="entry name" value="Adenine nucleotide alpha hydrolases-like"/>
    <property type="match status" value="1"/>
</dbReference>
<sequence>MRCQHLWQYLLIPYKEGKAGKYLIEQIKQQVQKCPDSSLKQCMLISVIDEGGRRTAMLAEQRLEDAAEKLASVKAELEAIGLEVNTEVRQGNAIQEIMDAALEFDISAIAIATDYRNTLLEWTAPSFANDLIRRSWFPTVFFSPKK</sequence>
<evidence type="ECO:0000313" key="4">
    <source>
        <dbReference type="Proteomes" id="UP000320055"/>
    </source>
</evidence>
<dbReference type="EMBL" id="CAACVJ010000511">
    <property type="protein sequence ID" value="VEP17142.1"/>
    <property type="molecule type" value="Genomic_DNA"/>
</dbReference>
<evidence type="ECO:0000313" key="3">
    <source>
        <dbReference type="EMBL" id="VEP17142.1"/>
    </source>
</evidence>
<feature type="domain" description="UspA" evidence="2">
    <location>
        <begin position="11"/>
        <end position="140"/>
    </location>
</feature>
<dbReference type="Proteomes" id="UP000320055">
    <property type="component" value="Unassembled WGS sequence"/>
</dbReference>
<accession>A0A563W0A4</accession>
<keyword evidence="4" id="KW-1185">Reference proteome</keyword>
<dbReference type="InterPro" id="IPR006016">
    <property type="entry name" value="UspA"/>
</dbReference>
<dbReference type="AlphaFoldDB" id="A0A563W0A4"/>
<keyword evidence="1" id="KW-0175">Coiled coil</keyword>
<dbReference type="Pfam" id="PF00582">
    <property type="entry name" value="Usp"/>
    <property type="match status" value="1"/>
</dbReference>
<protein>
    <submittedName>
        <fullName evidence="3">Universal stress protein UspA-like protein</fullName>
    </submittedName>
</protein>
<organism evidence="3 4">
    <name type="scientific">Hyella patelloides LEGE 07179</name>
    <dbReference type="NCBI Taxonomy" id="945734"/>
    <lineage>
        <taxon>Bacteria</taxon>
        <taxon>Bacillati</taxon>
        <taxon>Cyanobacteriota</taxon>
        <taxon>Cyanophyceae</taxon>
        <taxon>Pleurocapsales</taxon>
        <taxon>Hyellaceae</taxon>
        <taxon>Hyella</taxon>
    </lineage>
</organism>
<evidence type="ECO:0000259" key="2">
    <source>
        <dbReference type="Pfam" id="PF00582"/>
    </source>
</evidence>
<name>A0A563W0A4_9CYAN</name>
<proteinExistence type="predicted"/>
<reference evidence="3 4" key="1">
    <citation type="submission" date="2019-01" db="EMBL/GenBank/DDBJ databases">
        <authorList>
            <person name="Brito A."/>
        </authorList>
    </citation>
    <scope>NUCLEOTIDE SEQUENCE [LARGE SCALE GENOMIC DNA]</scope>
    <source>
        <strain evidence="3">1</strain>
    </source>
</reference>
<dbReference type="Gene3D" id="3.40.50.620">
    <property type="entry name" value="HUPs"/>
    <property type="match status" value="1"/>
</dbReference>
<feature type="coiled-coil region" evidence="1">
    <location>
        <begin position="56"/>
        <end position="83"/>
    </location>
</feature>
<dbReference type="InterPro" id="IPR014729">
    <property type="entry name" value="Rossmann-like_a/b/a_fold"/>
</dbReference>
<gene>
    <name evidence="3" type="ORF">H1P_5590001</name>
</gene>